<feature type="domain" description="Enolase C-terminal" evidence="3">
    <location>
        <begin position="184"/>
        <end position="381"/>
    </location>
</feature>
<dbReference type="PANTHER" id="PTHR48080:SF2">
    <property type="entry name" value="D-GALACTONATE DEHYDRATASE"/>
    <property type="match status" value="1"/>
</dbReference>
<dbReference type="CDD" id="cd03316">
    <property type="entry name" value="MR_like"/>
    <property type="match status" value="1"/>
</dbReference>
<name>A0AAJ5ZG81_9CHLR</name>
<dbReference type="InterPro" id="IPR034593">
    <property type="entry name" value="DgoD-like"/>
</dbReference>
<proteinExistence type="predicted"/>
<evidence type="ECO:0000313" key="5">
    <source>
        <dbReference type="EMBL" id="WFG39446.1"/>
    </source>
</evidence>
<reference evidence="6 7" key="1">
    <citation type="submission" date="2019-11" db="EMBL/GenBank/DDBJ databases">
        <authorList>
            <person name="Cho J.-C."/>
        </authorList>
    </citation>
    <scope>NUCLEOTIDE SEQUENCE [LARGE SCALE GENOMIC DNA]</scope>
    <source>
        <strain evidence="5 6">JH1073</strain>
        <strain evidence="4 7">JH702</strain>
    </source>
</reference>
<dbReference type="AlphaFoldDB" id="A0AAJ5ZG81"/>
<evidence type="ECO:0000313" key="7">
    <source>
        <dbReference type="Proteomes" id="UP001321249"/>
    </source>
</evidence>
<dbReference type="SUPFAM" id="SSF54826">
    <property type="entry name" value="Enolase N-terminal domain-like"/>
    <property type="match status" value="1"/>
</dbReference>
<dbReference type="SFLD" id="SFLDG00179">
    <property type="entry name" value="mandelate_racemase"/>
    <property type="match status" value="1"/>
</dbReference>
<dbReference type="InterPro" id="IPR013341">
    <property type="entry name" value="Mandelate_racemase_N_dom"/>
</dbReference>
<evidence type="ECO:0000259" key="2">
    <source>
        <dbReference type="Pfam" id="PF02746"/>
    </source>
</evidence>
<dbReference type="EMBL" id="WMBE01000001">
    <property type="protein sequence ID" value="MDG0865821.1"/>
    <property type="molecule type" value="Genomic_DNA"/>
</dbReference>
<keyword evidence="6" id="KW-1185">Reference proteome</keyword>
<feature type="domain" description="Mandelate racemase/muconate lactonizing enzyme N-terminal" evidence="2">
    <location>
        <begin position="16"/>
        <end position="101"/>
    </location>
</feature>
<dbReference type="GO" id="GO:0016829">
    <property type="term" value="F:lyase activity"/>
    <property type="evidence" value="ECO:0007669"/>
    <property type="project" value="UniProtKB-KW"/>
</dbReference>
<accession>A0AAJ5ZG81</accession>
<dbReference type="Pfam" id="PF02746">
    <property type="entry name" value="MR_MLE_N"/>
    <property type="match status" value="1"/>
</dbReference>
<dbReference type="InterPro" id="IPR036849">
    <property type="entry name" value="Enolase-like_C_sf"/>
</dbReference>
<dbReference type="Proteomes" id="UP001321249">
    <property type="component" value="Unassembled WGS sequence"/>
</dbReference>
<dbReference type="InterPro" id="IPR029065">
    <property type="entry name" value="Enolase_C-like"/>
</dbReference>
<keyword evidence="1" id="KW-0456">Lyase</keyword>
<sequence length="399" mass="43961">MKITGMKVAIIGNHPVVRITTDEGIDGIGAAELAKPYLKPMIEFYRDMIIGKDPTDVERVMLGIRRMGSFKPWGAAVSAIEFALWDIAGKAANLPIYKLLGGKIRDKVQVYNGNVRFKMNGKEPEHYAEVMQKMKDSPENFSIIKQGIAFHGDMATEVPNFYYGTPSTGLGGRHPNRGLMTPKGFKHMIKCIEAMLDVLGDDVGLALDCGPGFTVPDALKLAKEVEGTNVMWLEDMITGDYTPYVLADLYTQVTPYTSTNIHTGEQIYLRQNFVELIERNAVNVLGPDPADVGGLQEMKFIAEYADLHGILFAPHGTVDGLIGLAAHVQLAAVLPENYIAFELPTAEPSWWNDILDGSDKFGVTDSHIEVNDAPGLGLTFIPEEATKYLREEDSDFFDT</sequence>
<protein>
    <submittedName>
        <fullName evidence="5">Mandelate racemase/muconate lactonizing enzyme family protein</fullName>
    </submittedName>
</protein>
<dbReference type="InterPro" id="IPR029017">
    <property type="entry name" value="Enolase-like_N"/>
</dbReference>
<dbReference type="Pfam" id="PF13378">
    <property type="entry name" value="MR_MLE_C"/>
    <property type="match status" value="1"/>
</dbReference>
<reference evidence="6" key="3">
    <citation type="submission" date="2023-06" db="EMBL/GenBank/DDBJ databases">
        <title>Pangenomics reveal diversification of enzyme families and niche specialization in globally abundant SAR202 bacteria.</title>
        <authorList>
            <person name="Saw J.H.W."/>
        </authorList>
    </citation>
    <scope>NUCLEOTIDE SEQUENCE [LARGE SCALE GENOMIC DNA]</scope>
    <source>
        <strain evidence="6">JH1073</strain>
    </source>
</reference>
<dbReference type="PANTHER" id="PTHR48080">
    <property type="entry name" value="D-GALACTONATE DEHYDRATASE-RELATED"/>
    <property type="match status" value="1"/>
</dbReference>
<dbReference type="Gene3D" id="3.30.390.10">
    <property type="entry name" value="Enolase-like, N-terminal domain"/>
    <property type="match status" value="1"/>
</dbReference>
<evidence type="ECO:0000256" key="1">
    <source>
        <dbReference type="ARBA" id="ARBA00023239"/>
    </source>
</evidence>
<dbReference type="Proteomes" id="UP001219901">
    <property type="component" value="Chromosome"/>
</dbReference>
<dbReference type="InterPro" id="IPR018110">
    <property type="entry name" value="Mandel_Rmase/mucon_lact_enz_CS"/>
</dbReference>
<dbReference type="Gene3D" id="3.20.20.120">
    <property type="entry name" value="Enolase-like C-terminal domain"/>
    <property type="match status" value="1"/>
</dbReference>
<gene>
    <name evidence="4" type="ORF">GKO46_01880</name>
    <name evidence="5" type="ORF">GKO48_07380</name>
</gene>
<dbReference type="SUPFAM" id="SSF51604">
    <property type="entry name" value="Enolase C-terminal domain-like"/>
    <property type="match status" value="1"/>
</dbReference>
<dbReference type="SFLD" id="SFLDS00001">
    <property type="entry name" value="Enolase"/>
    <property type="match status" value="1"/>
</dbReference>
<reference evidence="5" key="2">
    <citation type="journal article" date="2023" name="Nat. Commun.">
        <title>Cultivation of marine bacteria of the SAR202 clade.</title>
        <authorList>
            <person name="Lim Y."/>
            <person name="Seo J.H."/>
            <person name="Giovannoni S.J."/>
            <person name="Kang I."/>
            <person name="Cho J.C."/>
        </authorList>
    </citation>
    <scope>NUCLEOTIDE SEQUENCE</scope>
    <source>
        <strain evidence="5">JH1073</strain>
    </source>
</reference>
<dbReference type="PROSITE" id="PS00908">
    <property type="entry name" value="MR_MLE_1"/>
    <property type="match status" value="1"/>
</dbReference>
<organism evidence="5 6">
    <name type="scientific">Candidatus Lucifugimonas marina</name>
    <dbReference type="NCBI Taxonomy" id="3038979"/>
    <lineage>
        <taxon>Bacteria</taxon>
        <taxon>Bacillati</taxon>
        <taxon>Chloroflexota</taxon>
        <taxon>Dehalococcoidia</taxon>
        <taxon>SAR202 cluster</taxon>
        <taxon>Candidatus Lucifugimonadales</taxon>
        <taxon>Candidatus Lucifugimonadaceae</taxon>
        <taxon>Candidatus Lucifugimonas</taxon>
    </lineage>
</organism>
<dbReference type="RefSeq" id="WP_342823152.1">
    <property type="nucleotide sequence ID" value="NZ_CP046146.1"/>
</dbReference>
<evidence type="ECO:0000313" key="4">
    <source>
        <dbReference type="EMBL" id="MDG0865821.1"/>
    </source>
</evidence>
<evidence type="ECO:0000259" key="3">
    <source>
        <dbReference type="Pfam" id="PF13378"/>
    </source>
</evidence>
<dbReference type="EMBL" id="CP046147">
    <property type="protein sequence ID" value="WFG39446.1"/>
    <property type="molecule type" value="Genomic_DNA"/>
</dbReference>
<evidence type="ECO:0000313" key="6">
    <source>
        <dbReference type="Proteomes" id="UP001219901"/>
    </source>
</evidence>
<dbReference type="GO" id="GO:0009063">
    <property type="term" value="P:amino acid catabolic process"/>
    <property type="evidence" value="ECO:0007669"/>
    <property type="project" value="InterPro"/>
</dbReference>